<gene>
    <name evidence="1" type="ORF">OCBIM_22035856mg</name>
</gene>
<reference evidence="1" key="1">
    <citation type="submission" date="2015-07" db="EMBL/GenBank/DDBJ databases">
        <title>MeaNS - Measles Nucleotide Surveillance Program.</title>
        <authorList>
            <person name="Tran T."/>
            <person name="Druce J."/>
        </authorList>
    </citation>
    <scope>NUCLEOTIDE SEQUENCE</scope>
    <source>
        <strain evidence="1">UCB-OBI-ISO-001</strain>
        <tissue evidence="1">Gonad</tissue>
    </source>
</reference>
<evidence type="ECO:0000313" key="1">
    <source>
        <dbReference type="EMBL" id="KOF74629.1"/>
    </source>
</evidence>
<dbReference type="EMBL" id="KQ422578">
    <property type="protein sequence ID" value="KOF74629.1"/>
    <property type="molecule type" value="Genomic_DNA"/>
</dbReference>
<dbReference type="InterPro" id="IPR036691">
    <property type="entry name" value="Endo/exonu/phosph_ase_sf"/>
</dbReference>
<sequence>VTGKNGNPDLNTKREALLGFFSSYWVSIMNTSFKHKGIRKCTWFSRDQGQRSVIDFIIVSDQFDSVLDVHVKKEAEMSTDHHLVVCNLRLPKAKKTCKTSRASSTYRIKQDKMGSAD</sequence>
<name>A0A0L8GCS8_OCTBM</name>
<protein>
    <recommendedName>
        <fullName evidence="2">Endonuclease/exonuclease/phosphatase domain-containing protein</fullName>
    </recommendedName>
</protein>
<organism evidence="1">
    <name type="scientific">Octopus bimaculoides</name>
    <name type="common">California two-spotted octopus</name>
    <dbReference type="NCBI Taxonomy" id="37653"/>
    <lineage>
        <taxon>Eukaryota</taxon>
        <taxon>Metazoa</taxon>
        <taxon>Spiralia</taxon>
        <taxon>Lophotrochozoa</taxon>
        <taxon>Mollusca</taxon>
        <taxon>Cephalopoda</taxon>
        <taxon>Coleoidea</taxon>
        <taxon>Octopodiformes</taxon>
        <taxon>Octopoda</taxon>
        <taxon>Incirrata</taxon>
        <taxon>Octopodidae</taxon>
        <taxon>Octopus</taxon>
    </lineage>
</organism>
<feature type="non-terminal residue" evidence="1">
    <location>
        <position position="1"/>
    </location>
</feature>
<evidence type="ECO:0008006" key="2">
    <source>
        <dbReference type="Google" id="ProtNLM"/>
    </source>
</evidence>
<proteinExistence type="predicted"/>
<dbReference type="Gene3D" id="3.60.10.10">
    <property type="entry name" value="Endonuclease/exonuclease/phosphatase"/>
    <property type="match status" value="1"/>
</dbReference>
<accession>A0A0L8GCS8</accession>
<dbReference type="SUPFAM" id="SSF56219">
    <property type="entry name" value="DNase I-like"/>
    <property type="match status" value="1"/>
</dbReference>
<dbReference type="AlphaFoldDB" id="A0A0L8GCS8"/>